<proteinExistence type="predicted"/>
<dbReference type="AlphaFoldDB" id="A0A239DAS2"/>
<keyword evidence="2" id="KW-1185">Reference proteome</keyword>
<evidence type="ECO:0000313" key="1">
    <source>
        <dbReference type="EMBL" id="SNS29168.1"/>
    </source>
</evidence>
<reference evidence="2" key="1">
    <citation type="submission" date="2017-06" db="EMBL/GenBank/DDBJ databases">
        <authorList>
            <person name="Varghese N."/>
            <person name="Submissions S."/>
        </authorList>
    </citation>
    <scope>NUCLEOTIDE SEQUENCE [LARGE SCALE GENOMIC DNA]</scope>
    <source>
        <strain evidence="2">LNB2</strain>
    </source>
</reference>
<organism evidence="1 2">
    <name type="scientific">Edaphosphingomonas laterariae</name>
    <dbReference type="NCBI Taxonomy" id="861865"/>
    <lineage>
        <taxon>Bacteria</taxon>
        <taxon>Pseudomonadati</taxon>
        <taxon>Pseudomonadota</taxon>
        <taxon>Alphaproteobacteria</taxon>
        <taxon>Sphingomonadales</taxon>
        <taxon>Rhizorhabdaceae</taxon>
        <taxon>Edaphosphingomonas</taxon>
    </lineage>
</organism>
<gene>
    <name evidence="1" type="ORF">SAMN06295912_1043</name>
</gene>
<dbReference type="EMBL" id="FZOS01000004">
    <property type="protein sequence ID" value="SNS29168.1"/>
    <property type="molecule type" value="Genomic_DNA"/>
</dbReference>
<dbReference type="Proteomes" id="UP000198281">
    <property type="component" value="Unassembled WGS sequence"/>
</dbReference>
<protein>
    <submittedName>
        <fullName evidence="1">Uncharacterized protein</fullName>
    </submittedName>
</protein>
<sequence>MTAPEDRKLPELIVTKGGVPFADQAEGVRQFKAACLAVASEAEAPAKHAQAAATIERKAIIAWHREQARLCGQAANAARDQRVQLIELEKARHHVLSAACIERGAHERMVA</sequence>
<evidence type="ECO:0000313" key="2">
    <source>
        <dbReference type="Proteomes" id="UP000198281"/>
    </source>
</evidence>
<dbReference type="RefSeq" id="WP_089218542.1">
    <property type="nucleotide sequence ID" value="NZ_FZOS01000004.1"/>
</dbReference>
<name>A0A239DAS2_9SPHN</name>
<accession>A0A239DAS2</accession>